<dbReference type="EMBL" id="NPEX01000003">
    <property type="protein sequence ID" value="RAI46037.1"/>
    <property type="molecule type" value="Genomic_DNA"/>
</dbReference>
<name>A0A327L6R1_9BRAD</name>
<evidence type="ECO:0000313" key="5">
    <source>
        <dbReference type="EMBL" id="RAI46037.1"/>
    </source>
</evidence>
<evidence type="ECO:0000256" key="2">
    <source>
        <dbReference type="ARBA" id="ARBA00022898"/>
    </source>
</evidence>
<dbReference type="InterPro" id="IPR036052">
    <property type="entry name" value="TrpB-like_PALP_sf"/>
</dbReference>
<sequence length="432" mass="44139">MSHDVNVPHFVCHGCGARVAIDVTLPFGCPNAVDGDDVDHLLLPDDGDAVFAIGGEDDPFLRYRAMLSPYRLARAAGLSDGAWADIVGALDEKLIAVDGRGFRVTPMGAQPALARAIGLAGPLYAKDETNNVSGSHKARHLMGVMLYLRVLEAARLPLADGLRGRKLAIASCGNAALAAAVVARAAAWPLDVFIPPDASPAVVARLKNLGASITVCDRKPGETGDPCVTAFRAAVRAGALPFGVQGPDNGLAIEGGRTLGFEIAEALAAAGSDPGTLYVQVGGGALASALAQGLALAVAAGRLTRMPRLVAVQTEGCAPLARAYGKAAEADLAAAVRHRGAYMWAWETVPHSLAHGILDDETYDWLEILKGVRASGGSVVVADEPAVARAYEAAATHTTVKASATGTAGLAGLLAGPLPAGPVTVLLSGIDR</sequence>
<dbReference type="GO" id="GO:0003941">
    <property type="term" value="F:L-serine ammonia-lyase activity"/>
    <property type="evidence" value="ECO:0007669"/>
    <property type="project" value="TreeGrafter"/>
</dbReference>
<dbReference type="Pfam" id="PF00291">
    <property type="entry name" value="PALP"/>
    <property type="match status" value="1"/>
</dbReference>
<comment type="cofactor">
    <cofactor evidence="1">
        <name>pyridoxal 5'-phosphate</name>
        <dbReference type="ChEBI" id="CHEBI:597326"/>
    </cofactor>
</comment>
<gene>
    <name evidence="5" type="ORF">CH341_00980</name>
</gene>
<dbReference type="GO" id="GO:0006565">
    <property type="term" value="P:L-serine catabolic process"/>
    <property type="evidence" value="ECO:0007669"/>
    <property type="project" value="TreeGrafter"/>
</dbReference>
<evidence type="ECO:0000256" key="3">
    <source>
        <dbReference type="ARBA" id="ARBA00023239"/>
    </source>
</evidence>
<keyword evidence="6" id="KW-1185">Reference proteome</keyword>
<dbReference type="SUPFAM" id="SSF53686">
    <property type="entry name" value="Tryptophan synthase beta subunit-like PLP-dependent enzymes"/>
    <property type="match status" value="1"/>
</dbReference>
<evidence type="ECO:0000259" key="4">
    <source>
        <dbReference type="Pfam" id="PF00291"/>
    </source>
</evidence>
<dbReference type="InterPro" id="IPR050147">
    <property type="entry name" value="Ser/Thr_Dehydratase"/>
</dbReference>
<keyword evidence="3" id="KW-0456">Lyase</keyword>
<dbReference type="Proteomes" id="UP000249130">
    <property type="component" value="Unassembled WGS sequence"/>
</dbReference>
<dbReference type="InterPro" id="IPR001926">
    <property type="entry name" value="TrpB-like_PALP"/>
</dbReference>
<comment type="caution">
    <text evidence="5">The sequence shown here is derived from an EMBL/GenBank/DDBJ whole genome shotgun (WGS) entry which is preliminary data.</text>
</comment>
<organism evidence="5 6">
    <name type="scientific">Rhodoplanes roseus</name>
    <dbReference type="NCBI Taxonomy" id="29409"/>
    <lineage>
        <taxon>Bacteria</taxon>
        <taxon>Pseudomonadati</taxon>
        <taxon>Pseudomonadota</taxon>
        <taxon>Alphaproteobacteria</taxon>
        <taxon>Hyphomicrobiales</taxon>
        <taxon>Nitrobacteraceae</taxon>
        <taxon>Rhodoplanes</taxon>
    </lineage>
</organism>
<reference evidence="5 6" key="1">
    <citation type="submission" date="2017-07" db="EMBL/GenBank/DDBJ databases">
        <title>Draft Genome Sequences of Select Purple Nonsulfur Bacteria.</title>
        <authorList>
            <person name="Lasarre B."/>
            <person name="Mckinlay J.B."/>
        </authorList>
    </citation>
    <scope>NUCLEOTIDE SEQUENCE [LARGE SCALE GENOMIC DNA]</scope>
    <source>
        <strain evidence="5 6">DSM 5909</strain>
    </source>
</reference>
<evidence type="ECO:0000256" key="1">
    <source>
        <dbReference type="ARBA" id="ARBA00001933"/>
    </source>
</evidence>
<dbReference type="GO" id="GO:0006567">
    <property type="term" value="P:L-threonine catabolic process"/>
    <property type="evidence" value="ECO:0007669"/>
    <property type="project" value="TreeGrafter"/>
</dbReference>
<feature type="domain" description="Tryptophan synthase beta chain-like PALP" evidence="4">
    <location>
        <begin position="102"/>
        <end position="429"/>
    </location>
</feature>
<dbReference type="GO" id="GO:0004794">
    <property type="term" value="F:threonine deaminase activity"/>
    <property type="evidence" value="ECO:0007669"/>
    <property type="project" value="TreeGrafter"/>
</dbReference>
<dbReference type="PANTHER" id="PTHR48078:SF19">
    <property type="entry name" value="ACT DOMAIN-CONTAINING PROTEIN"/>
    <property type="match status" value="1"/>
</dbReference>
<protein>
    <recommendedName>
        <fullName evidence="4">Tryptophan synthase beta chain-like PALP domain-containing protein</fullName>
    </recommendedName>
</protein>
<dbReference type="PANTHER" id="PTHR48078">
    <property type="entry name" value="THREONINE DEHYDRATASE, MITOCHONDRIAL-RELATED"/>
    <property type="match status" value="1"/>
</dbReference>
<accession>A0A327L6R1</accession>
<proteinExistence type="predicted"/>
<dbReference type="AlphaFoldDB" id="A0A327L6R1"/>
<keyword evidence="2" id="KW-0663">Pyridoxal phosphate</keyword>
<dbReference type="Gene3D" id="3.40.50.1100">
    <property type="match status" value="2"/>
</dbReference>
<evidence type="ECO:0000313" key="6">
    <source>
        <dbReference type="Proteomes" id="UP000249130"/>
    </source>
</evidence>
<dbReference type="GO" id="GO:0009097">
    <property type="term" value="P:isoleucine biosynthetic process"/>
    <property type="evidence" value="ECO:0007669"/>
    <property type="project" value="TreeGrafter"/>
</dbReference>
<dbReference type="OrthoDB" id="9778118at2"/>